<reference evidence="5" key="1">
    <citation type="journal article" date="2019" name="Microbiol. Resour. Announc.">
        <title>Draft Genomic Sequences of Streptomyces misionensis and Streptomyces albidoflavus, bacteria applied for phytopathogen biocontrol.</title>
        <authorList>
            <person name="Pylro V."/>
            <person name="Dias A."/>
            <person name="Andreote F."/>
            <person name="Varani A."/>
            <person name="Andreote C."/>
            <person name="Bernardo E."/>
            <person name="Martins T."/>
        </authorList>
    </citation>
    <scope>NUCLEOTIDE SEQUENCE [LARGE SCALE GENOMIC DNA]</scope>
    <source>
        <strain evidence="5">77</strain>
    </source>
</reference>
<organism evidence="4 5">
    <name type="scientific">Streptomyces albidoflavus</name>
    <dbReference type="NCBI Taxonomy" id="1886"/>
    <lineage>
        <taxon>Bacteria</taxon>
        <taxon>Bacillati</taxon>
        <taxon>Actinomycetota</taxon>
        <taxon>Actinomycetes</taxon>
        <taxon>Kitasatosporales</taxon>
        <taxon>Streptomycetaceae</taxon>
        <taxon>Streptomyces</taxon>
        <taxon>Streptomyces albidoflavus group</taxon>
    </lineage>
</organism>
<feature type="domain" description="Malonyl-CoA:ACP transacylase (MAT)" evidence="3">
    <location>
        <begin position="112"/>
        <end position="402"/>
    </location>
</feature>
<dbReference type="InterPro" id="IPR001227">
    <property type="entry name" value="Ac_transferase_dom_sf"/>
</dbReference>
<dbReference type="SMART" id="SM00827">
    <property type="entry name" value="PKS_AT"/>
    <property type="match status" value="1"/>
</dbReference>
<dbReference type="Pfam" id="PF00698">
    <property type="entry name" value="Acyl_transf_1"/>
    <property type="match status" value="1"/>
</dbReference>
<sequence>MGGVNAHVIVEEPPQVERGAVVVQDSHLVRVTGADERAVRELAAAYADHLTAVPDADPGDFARTVNTGRAAQRWTTAVHGTGRAELAARLTEIADGTTQPVRSAGRHVTAFLYTGQGSQYAGMARRLLTTEPHFRDALHECADLLAPHLDVPLLDLLHGDARHLLDETRYAQPAVVSVEVALTRLLAEAGVRPDTVAGHSLGELTAAWAAGVLALPDLLRLTAVRGALMQGRSTDGTMAVVHTGTATLTEALRNHPGVEIAAYNGRTHTVTGPEQDVARFCEESPYRTQRLTVSHAFHSAAMEPAVRPFAEAVAGTALRAPELPFADTLTGDWHTAATATDPQRWADAIRRPVRFAQALTTLAGEGPHVVWEIGPHPQLLPMARTVLAEPHPVWVPTLHRERNDQVQLHAALAAHHRATGAELDWAALHAGKNQRTTTAPTYPFARQELTAPPARRATANAVSHPLFDHPYEHRSEAE</sequence>
<dbReference type="PANTHER" id="PTHR43775">
    <property type="entry name" value="FATTY ACID SYNTHASE"/>
    <property type="match status" value="1"/>
</dbReference>
<dbReference type="SUPFAM" id="SSF52151">
    <property type="entry name" value="FabD/lysophospholipase-like"/>
    <property type="match status" value="1"/>
</dbReference>
<keyword evidence="4" id="KW-0012">Acyltransferase</keyword>
<accession>A0ABY3GXA2</accession>
<comment type="caution">
    <text evidence="4">The sequence shown here is derived from an EMBL/GenBank/DDBJ whole genome shotgun (WGS) entry which is preliminary data.</text>
</comment>
<dbReference type="Gene3D" id="3.40.366.10">
    <property type="entry name" value="Malonyl-Coenzyme A Acyl Carrier Protein, domain 2"/>
    <property type="match status" value="1"/>
</dbReference>
<proteinExistence type="predicted"/>
<dbReference type="Gene3D" id="3.30.70.3290">
    <property type="match status" value="1"/>
</dbReference>
<dbReference type="EMBL" id="VOGX01000034">
    <property type="protein sequence ID" value="TWV22828.1"/>
    <property type="molecule type" value="Genomic_DNA"/>
</dbReference>
<dbReference type="InterPro" id="IPR050091">
    <property type="entry name" value="PKS_NRPS_Biosynth_Enz"/>
</dbReference>
<evidence type="ECO:0000256" key="1">
    <source>
        <dbReference type="ARBA" id="ARBA00022679"/>
    </source>
</evidence>
<protein>
    <submittedName>
        <fullName evidence="4">Acyltransferase domain-containing protein</fullName>
    </submittedName>
</protein>
<evidence type="ECO:0000256" key="2">
    <source>
        <dbReference type="ARBA" id="ARBA00023268"/>
    </source>
</evidence>
<keyword evidence="1" id="KW-0808">Transferase</keyword>
<dbReference type="Proteomes" id="UP000318052">
    <property type="component" value="Unassembled WGS sequence"/>
</dbReference>
<evidence type="ECO:0000259" key="3">
    <source>
        <dbReference type="SMART" id="SM00827"/>
    </source>
</evidence>
<dbReference type="InterPro" id="IPR014043">
    <property type="entry name" value="Acyl_transferase_dom"/>
</dbReference>
<evidence type="ECO:0000313" key="4">
    <source>
        <dbReference type="EMBL" id="TWV22828.1"/>
    </source>
</evidence>
<dbReference type="PANTHER" id="PTHR43775:SF51">
    <property type="entry name" value="INACTIVE PHENOLPHTHIOCEROL SYNTHESIS POLYKETIDE SYNTHASE TYPE I PKS1-RELATED"/>
    <property type="match status" value="1"/>
</dbReference>
<gene>
    <name evidence="4" type="ORF">FRZ02_22625</name>
</gene>
<dbReference type="InterPro" id="IPR016035">
    <property type="entry name" value="Acyl_Trfase/lysoPLipase"/>
</dbReference>
<keyword evidence="5" id="KW-1185">Reference proteome</keyword>
<name>A0ABY3GXA2_9ACTN</name>
<dbReference type="GO" id="GO:0016746">
    <property type="term" value="F:acyltransferase activity"/>
    <property type="evidence" value="ECO:0007669"/>
    <property type="project" value="UniProtKB-KW"/>
</dbReference>
<evidence type="ECO:0000313" key="5">
    <source>
        <dbReference type="Proteomes" id="UP000318052"/>
    </source>
</evidence>
<keyword evidence="2" id="KW-0511">Multifunctional enzyme</keyword>